<reference evidence="7 8" key="1">
    <citation type="submission" date="2018-11" db="EMBL/GenBank/DDBJ databases">
        <title>Genome sequence of Saitozyma podzolica DSM 27192.</title>
        <authorList>
            <person name="Aliyu H."/>
            <person name="Gorte O."/>
            <person name="Ochsenreither K."/>
        </authorList>
    </citation>
    <scope>NUCLEOTIDE SEQUENCE [LARGE SCALE GENOMIC DNA]</scope>
    <source>
        <strain evidence="7 8">DSM 27192</strain>
    </source>
</reference>
<evidence type="ECO:0000256" key="6">
    <source>
        <dbReference type="SAM" id="Phobius"/>
    </source>
</evidence>
<gene>
    <name evidence="7" type="ORF">EHS25_007082</name>
</gene>
<evidence type="ECO:0000313" key="8">
    <source>
        <dbReference type="Proteomes" id="UP000279259"/>
    </source>
</evidence>
<protein>
    <submittedName>
        <fullName evidence="7">Uncharacterized protein</fullName>
    </submittedName>
</protein>
<feature type="transmembrane region" description="Helical" evidence="6">
    <location>
        <begin position="103"/>
        <end position="121"/>
    </location>
</feature>
<name>A0A427XPI3_9TREE</name>
<keyword evidence="3 6" id="KW-1133">Transmembrane helix</keyword>
<proteinExistence type="predicted"/>
<dbReference type="PANTHER" id="PTHR47804">
    <property type="entry name" value="60S RIBOSOMAL PROTEIN L19"/>
    <property type="match status" value="1"/>
</dbReference>
<feature type="region of interest" description="Disordered" evidence="5">
    <location>
        <begin position="831"/>
        <end position="869"/>
    </location>
</feature>
<dbReference type="PANTHER" id="PTHR47804:SF3">
    <property type="entry name" value="PROTEIN BRE4"/>
    <property type="match status" value="1"/>
</dbReference>
<organism evidence="7 8">
    <name type="scientific">Saitozyma podzolica</name>
    <dbReference type="NCBI Taxonomy" id="1890683"/>
    <lineage>
        <taxon>Eukaryota</taxon>
        <taxon>Fungi</taxon>
        <taxon>Dikarya</taxon>
        <taxon>Basidiomycota</taxon>
        <taxon>Agaricomycotina</taxon>
        <taxon>Tremellomycetes</taxon>
        <taxon>Tremellales</taxon>
        <taxon>Trimorphomycetaceae</taxon>
        <taxon>Saitozyma</taxon>
    </lineage>
</organism>
<evidence type="ECO:0000256" key="3">
    <source>
        <dbReference type="ARBA" id="ARBA00022989"/>
    </source>
</evidence>
<comment type="caution">
    <text evidence="7">The sequence shown here is derived from an EMBL/GenBank/DDBJ whole genome shotgun (WGS) entry which is preliminary data.</text>
</comment>
<evidence type="ECO:0000256" key="2">
    <source>
        <dbReference type="ARBA" id="ARBA00022692"/>
    </source>
</evidence>
<comment type="subcellular location">
    <subcellularLocation>
        <location evidence="1">Membrane</location>
        <topology evidence="1">Multi-pass membrane protein</topology>
    </subcellularLocation>
</comment>
<feature type="transmembrane region" description="Helical" evidence="6">
    <location>
        <begin position="541"/>
        <end position="563"/>
    </location>
</feature>
<dbReference type="STRING" id="1890683.A0A427XPI3"/>
<dbReference type="AlphaFoldDB" id="A0A427XPI3"/>
<dbReference type="OrthoDB" id="68611at2759"/>
<dbReference type="EMBL" id="RSCD01000033">
    <property type="protein sequence ID" value="RSH80746.1"/>
    <property type="molecule type" value="Genomic_DNA"/>
</dbReference>
<keyword evidence="2 6" id="KW-0812">Transmembrane</keyword>
<feature type="transmembrane region" description="Helical" evidence="6">
    <location>
        <begin position="600"/>
        <end position="622"/>
    </location>
</feature>
<feature type="transmembrane region" description="Helical" evidence="6">
    <location>
        <begin position="130"/>
        <end position="147"/>
    </location>
</feature>
<evidence type="ECO:0000256" key="4">
    <source>
        <dbReference type="ARBA" id="ARBA00023136"/>
    </source>
</evidence>
<dbReference type="Proteomes" id="UP000279259">
    <property type="component" value="Unassembled WGS sequence"/>
</dbReference>
<evidence type="ECO:0000256" key="5">
    <source>
        <dbReference type="SAM" id="MobiDB-lite"/>
    </source>
</evidence>
<feature type="transmembrane region" description="Helical" evidence="6">
    <location>
        <begin position="26"/>
        <end position="47"/>
    </location>
</feature>
<feature type="transmembrane region" description="Helical" evidence="6">
    <location>
        <begin position="167"/>
        <end position="184"/>
    </location>
</feature>
<evidence type="ECO:0000256" key="1">
    <source>
        <dbReference type="ARBA" id="ARBA00004141"/>
    </source>
</evidence>
<keyword evidence="4 6" id="KW-0472">Membrane</keyword>
<evidence type="ECO:0000313" key="7">
    <source>
        <dbReference type="EMBL" id="RSH80746.1"/>
    </source>
</evidence>
<feature type="compositionally biased region" description="Basic and acidic residues" evidence="5">
    <location>
        <begin position="831"/>
        <end position="842"/>
    </location>
</feature>
<feature type="transmembrane region" description="Helical" evidence="6">
    <location>
        <begin position="462"/>
        <end position="481"/>
    </location>
</feature>
<dbReference type="InterPro" id="IPR052430">
    <property type="entry name" value="IVT-Associated"/>
</dbReference>
<keyword evidence="8" id="KW-1185">Reference proteome</keyword>
<feature type="transmembrane region" description="Helical" evidence="6">
    <location>
        <begin position="501"/>
        <end position="534"/>
    </location>
</feature>
<accession>A0A427XPI3</accession>
<sequence length="869" mass="95226">MGHDDRWRAYVRRKIKDQTFQERSFVAFKVGLSVSLGTLLSLTPGYARLWNNPVSLADQVIFTILGGANLTVGGATEQFFWRFVVGAVVGTGGYSALNAVGGAPVAQGILFFIFVYILTLIRDKVPRSNTGLQFAILACVYAVDYSYRQGNIYKVDTAGLKDLLRAWAFGTAISLAVNFFALPVKASRLARDRTAKSLDCIRDITRWLLLEQVQTGGPASDEYTPASVRKVLNGHGDTLSRLQSELAWEFGWSASTLKQREEILGAILAIQGDLVVGARNGPFVSDLPEDLVRMIRPAVEVFAERALEALNSVVTCHQSRRSQTADIEGDDAGERPIKAHDIFEKAAAEITGQVVSALRSDMATQERLESLDRATHCLDTMIILAADITRLNRLVRLEASRQRGLQGYVLHTMAANIRATLTWSFSWSRDTGTPARAPASFVPRVPLSHRMVDLITSRGSRYAFKVAAALSCLLAILWAPTSREFFLNYAVRNSTVPLLLALMPTLGLSVLSWAGQLGGAALGVLYAGLIMLIWRGIGRQAYCVPGLFFFEWFLCLGVGWRMLNGPDFLAVTSMNACAIFINVQWQLTGTPGEPSLELHLGYMLTTASIAIAFAIPFQLMLFPIHARDELRNATAQTLRRLARLALEEVELSSAVLFSEDKAMISSEASRLAGEVADIKGSLRAQDGLVDMAAAEWGSHDGFRANRARELVEALHRAGPVDPRIRGLLGRHNESTAHAFAQACSTAFWCLGASWTLFESPPAPLPSVDDAGEALLRQLRQPPPGSPPEFDRSWVDTDPGALGDVRRLWSLTLTLVTQRSEIEAVMRIMGPDWDKPGKVEKRPAPTWRVTGLSEDDEKVGGGVETLDRTD</sequence>
<dbReference type="GO" id="GO:0016020">
    <property type="term" value="C:membrane"/>
    <property type="evidence" value="ECO:0007669"/>
    <property type="project" value="UniProtKB-SubCell"/>
</dbReference>